<feature type="domain" description="N-acetyltransferase" evidence="1">
    <location>
        <begin position="1"/>
        <end position="52"/>
    </location>
</feature>
<protein>
    <recommendedName>
        <fullName evidence="1">N-acetyltransferase domain-containing protein</fullName>
    </recommendedName>
</protein>
<reference evidence="2 3" key="1">
    <citation type="submission" date="2013-08" db="EMBL/GenBank/DDBJ databases">
        <authorList>
            <person name="Huang J."/>
            <person name="Wang G."/>
        </authorList>
    </citation>
    <scope>NUCLEOTIDE SEQUENCE [LARGE SCALE GENOMIC DNA]</scope>
    <source>
        <strain evidence="2 3">JSM 076056</strain>
    </source>
</reference>
<dbReference type="SUPFAM" id="SSF55729">
    <property type="entry name" value="Acyl-CoA N-acyltransferases (Nat)"/>
    <property type="match status" value="1"/>
</dbReference>
<name>A0A0A5GM79_9BACI</name>
<dbReference type="Proteomes" id="UP000030528">
    <property type="component" value="Unassembled WGS sequence"/>
</dbReference>
<dbReference type="Pfam" id="PF13420">
    <property type="entry name" value="Acetyltransf_4"/>
    <property type="match status" value="1"/>
</dbReference>
<dbReference type="EMBL" id="AVPE01000007">
    <property type="protein sequence ID" value="KGX92275.1"/>
    <property type="molecule type" value="Genomic_DNA"/>
</dbReference>
<dbReference type="GO" id="GO:0016747">
    <property type="term" value="F:acyltransferase activity, transferring groups other than amino-acyl groups"/>
    <property type="evidence" value="ECO:0007669"/>
    <property type="project" value="InterPro"/>
</dbReference>
<sequence>MITRLELHVVTANEPAIKLYNQRGFEIEGTIRNSLYIDGHYYDEYIMAKQLKQ</sequence>
<dbReference type="AlphaFoldDB" id="A0A0A5GM79"/>
<gene>
    <name evidence="2" type="ORF">N781_17515</name>
</gene>
<dbReference type="InterPro" id="IPR016181">
    <property type="entry name" value="Acyl_CoA_acyltransferase"/>
</dbReference>
<evidence type="ECO:0000259" key="1">
    <source>
        <dbReference type="PROSITE" id="PS51186"/>
    </source>
</evidence>
<organism evidence="2 3">
    <name type="scientific">Pontibacillus halophilus JSM 076056 = DSM 19796</name>
    <dbReference type="NCBI Taxonomy" id="1385510"/>
    <lineage>
        <taxon>Bacteria</taxon>
        <taxon>Bacillati</taxon>
        <taxon>Bacillota</taxon>
        <taxon>Bacilli</taxon>
        <taxon>Bacillales</taxon>
        <taxon>Bacillaceae</taxon>
        <taxon>Pontibacillus</taxon>
    </lineage>
</organism>
<keyword evidence="3" id="KW-1185">Reference proteome</keyword>
<evidence type="ECO:0000313" key="2">
    <source>
        <dbReference type="EMBL" id="KGX92275.1"/>
    </source>
</evidence>
<comment type="caution">
    <text evidence="2">The sequence shown here is derived from an EMBL/GenBank/DDBJ whole genome shotgun (WGS) entry which is preliminary data.</text>
</comment>
<proteinExistence type="predicted"/>
<dbReference type="Gene3D" id="3.40.630.30">
    <property type="match status" value="1"/>
</dbReference>
<accession>A0A0A5GM79</accession>
<dbReference type="PROSITE" id="PS51186">
    <property type="entry name" value="GNAT"/>
    <property type="match status" value="1"/>
</dbReference>
<dbReference type="InterPro" id="IPR000182">
    <property type="entry name" value="GNAT_dom"/>
</dbReference>
<evidence type="ECO:0000313" key="3">
    <source>
        <dbReference type="Proteomes" id="UP000030528"/>
    </source>
</evidence>